<reference evidence="18 19" key="1">
    <citation type="submission" date="2015-06" db="EMBL/GenBank/DDBJ databases">
        <title>Expansion of signal transduction pathways in fungi by whole-genome duplication.</title>
        <authorList>
            <consortium name="DOE Joint Genome Institute"/>
            <person name="Corrochano L.M."/>
            <person name="Kuo A."/>
            <person name="Marcet-Houben M."/>
            <person name="Polaino S."/>
            <person name="Salamov A."/>
            <person name="Villalobos J.M."/>
            <person name="Alvarez M.I."/>
            <person name="Avalos J."/>
            <person name="Benito E.P."/>
            <person name="Benoit I."/>
            <person name="Burger G."/>
            <person name="Camino L.P."/>
            <person name="Canovas D."/>
            <person name="Cerda-Olmedo E."/>
            <person name="Cheng J.-F."/>
            <person name="Dominguez A."/>
            <person name="Elias M."/>
            <person name="Eslava A.P."/>
            <person name="Glaser F."/>
            <person name="Grimwood J."/>
            <person name="Gutierrez G."/>
            <person name="Heitman J."/>
            <person name="Henrissat B."/>
            <person name="Iturriaga E.A."/>
            <person name="Lang B.F."/>
            <person name="Lavin J.L."/>
            <person name="Lee S."/>
            <person name="Li W."/>
            <person name="Lindquist E."/>
            <person name="Lopez-Garcia S."/>
            <person name="Luque E.M."/>
            <person name="Marcos A.T."/>
            <person name="Martin J."/>
            <person name="Mccluskey K."/>
            <person name="Medina H.R."/>
            <person name="Miralles-Duran A."/>
            <person name="Miyazaki A."/>
            <person name="Munoz-Torres E."/>
            <person name="Oguiza J.A."/>
            <person name="Ohm R."/>
            <person name="Olmedo M."/>
            <person name="Orejas M."/>
            <person name="Ortiz-Castellanos L."/>
            <person name="Pisabarro A.G."/>
            <person name="Rodriguez-Romero J."/>
            <person name="Ruiz-Herrera J."/>
            <person name="Ruiz-Vazquez R."/>
            <person name="Sanz C."/>
            <person name="Schackwitz W."/>
            <person name="Schmutz J."/>
            <person name="Shahriari M."/>
            <person name="Shelest E."/>
            <person name="Silva-Franco F."/>
            <person name="Soanes D."/>
            <person name="Syed K."/>
            <person name="Tagua V.G."/>
            <person name="Talbot N.J."/>
            <person name="Thon M."/>
            <person name="De Vries R.P."/>
            <person name="Wiebenga A."/>
            <person name="Yadav J.S."/>
            <person name="Braun E.L."/>
            <person name="Baker S."/>
            <person name="Garre V."/>
            <person name="Horwitz B."/>
            <person name="Torres-Martinez S."/>
            <person name="Idnurm A."/>
            <person name="Herrera-Estrella A."/>
            <person name="Gabaldon T."/>
            <person name="Grigoriev I.V."/>
        </authorList>
    </citation>
    <scope>NUCLEOTIDE SEQUENCE [LARGE SCALE GENOMIC DNA]</scope>
    <source>
        <strain evidence="18 19">CBS 277.49</strain>
    </source>
</reference>
<name>A0A168GQI2_MUCCL</name>
<dbReference type="InterPro" id="IPR032189">
    <property type="entry name" value="Mlh1_C"/>
</dbReference>
<dbReference type="GO" id="GO:0032389">
    <property type="term" value="C:MutLalpha complex"/>
    <property type="evidence" value="ECO:0007669"/>
    <property type="project" value="TreeGrafter"/>
</dbReference>
<dbReference type="GO" id="GO:0016887">
    <property type="term" value="F:ATP hydrolysis activity"/>
    <property type="evidence" value="ECO:0007669"/>
    <property type="project" value="InterPro"/>
</dbReference>
<evidence type="ECO:0000256" key="12">
    <source>
        <dbReference type="ARBA" id="ARBA00023306"/>
    </source>
</evidence>
<comment type="similarity">
    <text evidence="3">Belongs to the DNA mismatch repair MutL/HexB family.</text>
</comment>
<dbReference type="GO" id="GO:0006298">
    <property type="term" value="P:mismatch repair"/>
    <property type="evidence" value="ECO:0007669"/>
    <property type="project" value="InterPro"/>
</dbReference>
<dbReference type="InterPro" id="IPR020568">
    <property type="entry name" value="Ribosomal_Su5_D2-typ_SF"/>
</dbReference>
<evidence type="ECO:0000256" key="4">
    <source>
        <dbReference type="ARBA" id="ARBA00022454"/>
    </source>
</evidence>
<keyword evidence="5" id="KW-0597">Phosphoprotein</keyword>
<evidence type="ECO:0000313" key="19">
    <source>
        <dbReference type="Proteomes" id="UP000077051"/>
    </source>
</evidence>
<dbReference type="InterPro" id="IPR002099">
    <property type="entry name" value="MutL/Mlh/PMS"/>
</dbReference>
<feature type="compositionally biased region" description="Acidic residues" evidence="16">
    <location>
        <begin position="423"/>
        <end position="433"/>
    </location>
</feature>
<dbReference type="SUPFAM" id="SSF55874">
    <property type="entry name" value="ATPase domain of HSP90 chaperone/DNA topoisomerase II/histidine kinase"/>
    <property type="match status" value="1"/>
</dbReference>
<evidence type="ECO:0000256" key="11">
    <source>
        <dbReference type="ARBA" id="ARBA00023242"/>
    </source>
</evidence>
<dbReference type="GO" id="GO:0031981">
    <property type="term" value="C:nuclear lumen"/>
    <property type="evidence" value="ECO:0007669"/>
    <property type="project" value="UniProtKB-ARBA"/>
</dbReference>
<comment type="caution">
    <text evidence="18">The sequence shown here is derived from an EMBL/GenBank/DDBJ whole genome shotgun (WGS) entry which is preliminary data.</text>
</comment>
<evidence type="ECO:0000256" key="14">
    <source>
        <dbReference type="ARBA" id="ARBA00072852"/>
    </source>
</evidence>
<feature type="domain" description="DNA mismatch repair protein S5" evidence="17">
    <location>
        <begin position="223"/>
        <end position="341"/>
    </location>
</feature>
<dbReference type="GO" id="GO:0005524">
    <property type="term" value="F:ATP binding"/>
    <property type="evidence" value="ECO:0007669"/>
    <property type="project" value="UniProtKB-KW"/>
</dbReference>
<dbReference type="GO" id="GO:0030983">
    <property type="term" value="F:mismatched DNA binding"/>
    <property type="evidence" value="ECO:0007669"/>
    <property type="project" value="InterPro"/>
</dbReference>
<dbReference type="SMART" id="SM01340">
    <property type="entry name" value="DNA_mis_repair"/>
    <property type="match status" value="1"/>
</dbReference>
<dbReference type="EMBL" id="AMYB01000012">
    <property type="protein sequence ID" value="OAC97930.1"/>
    <property type="molecule type" value="Genomic_DNA"/>
</dbReference>
<sequence length="683" mass="76672">MPIEIPKVRKLDEKVVNRIAAGEVIQRPANALKELIENCLDAGSTQIQILVKDGGLKLLQIQDNGHGIRKEDMPIVCERFTTSKLNRFEDLTGISTHGFRGEALASISHVAHVTITTKTADSPCAYRALYSDGKLVPAKPGQSADPKACAGNNGTQITAEDLFYNVPTRRKAFKSPSDEYNRILDIVSRYAIHNAGVSFSCRKQGSNIADVQTSTGATTVDNIRLLHGSVASELLDIDKTFDELRFKMNGHISNANYSVKKMTFLLFINHRAVESSSVKRAIENIYSLLLPKGAHPFVYLSLEIDPQNVDVNVHPSKKEVHFLHENRIIEAICDAFQEALENANHSRTFYTQALLPGASDPTKKTTTDQDGEELEDGALEPKSTLKPTTVPEYKYVRTDSRVTTLDTFIYKPTQQQQQSLTEQADDSMEIDTDESSHLSVETSKKPRVEVRLTSILQLRKDIKKQENAAATNILSNHTFIGCVDETFALLQSEQNIHLVNYNVASEELMYQIILHEFCNMGHLKLSVPISIRECLQIALDQNDLPDDLQPQAEIIESITNTLISRADMLTEYFSLDISADGNLISLPMIIKDYVPSMNKLPLFLLRLGTEVNWESEKDCFHTLAKELAIFYSAEPPMSQDDLWKVQHYIFPSFKTHFSAPTTLKKHITQLANLTDLYKIFERC</sequence>
<dbReference type="CDD" id="cd03483">
    <property type="entry name" value="MutL_Trans_MLH1"/>
    <property type="match status" value="1"/>
</dbReference>
<evidence type="ECO:0000256" key="10">
    <source>
        <dbReference type="ARBA" id="ARBA00023204"/>
    </source>
</evidence>
<feature type="region of interest" description="Disordered" evidence="16">
    <location>
        <begin position="355"/>
        <end position="386"/>
    </location>
</feature>
<evidence type="ECO:0000256" key="16">
    <source>
        <dbReference type="SAM" id="MobiDB-lite"/>
    </source>
</evidence>
<evidence type="ECO:0000256" key="9">
    <source>
        <dbReference type="ARBA" id="ARBA00022990"/>
    </source>
</evidence>
<proteinExistence type="inferred from homology"/>
<organism evidence="18 19">
    <name type="scientific">Mucor lusitanicus CBS 277.49</name>
    <dbReference type="NCBI Taxonomy" id="747725"/>
    <lineage>
        <taxon>Eukaryota</taxon>
        <taxon>Fungi</taxon>
        <taxon>Fungi incertae sedis</taxon>
        <taxon>Mucoromycota</taxon>
        <taxon>Mucoromycotina</taxon>
        <taxon>Mucoromycetes</taxon>
        <taxon>Mucorales</taxon>
        <taxon>Mucorineae</taxon>
        <taxon>Mucoraceae</taxon>
        <taxon>Mucor</taxon>
    </lineage>
</organism>
<evidence type="ECO:0000256" key="1">
    <source>
        <dbReference type="ARBA" id="ARBA00004123"/>
    </source>
</evidence>
<gene>
    <name evidence="18" type="ORF">MUCCIDRAFT_86729</name>
</gene>
<feature type="region of interest" description="Disordered" evidence="16">
    <location>
        <begin position="414"/>
        <end position="443"/>
    </location>
</feature>
<feature type="compositionally biased region" description="Acidic residues" evidence="16">
    <location>
        <begin position="369"/>
        <end position="378"/>
    </location>
</feature>
<dbReference type="Proteomes" id="UP000077051">
    <property type="component" value="Unassembled WGS sequence"/>
</dbReference>
<evidence type="ECO:0000256" key="15">
    <source>
        <dbReference type="ARBA" id="ARBA00082865"/>
    </source>
</evidence>
<evidence type="ECO:0000313" key="18">
    <source>
        <dbReference type="EMBL" id="OAC97930.1"/>
    </source>
</evidence>
<dbReference type="GO" id="GO:0140664">
    <property type="term" value="F:ATP-dependent DNA damage sensor activity"/>
    <property type="evidence" value="ECO:0007669"/>
    <property type="project" value="InterPro"/>
</dbReference>
<evidence type="ECO:0000256" key="8">
    <source>
        <dbReference type="ARBA" id="ARBA00022840"/>
    </source>
</evidence>
<dbReference type="OrthoDB" id="10263226at2759"/>
<dbReference type="CDD" id="cd16926">
    <property type="entry name" value="HATPase_MutL-MLH-PMS-like"/>
    <property type="match status" value="1"/>
</dbReference>
<dbReference type="InterPro" id="IPR013507">
    <property type="entry name" value="DNA_mismatch_S5_2-like"/>
</dbReference>
<keyword evidence="10" id="KW-0234">DNA repair</keyword>
<dbReference type="Gene3D" id="3.30.565.10">
    <property type="entry name" value="Histidine kinase-like ATPase, C-terminal domain"/>
    <property type="match status" value="1"/>
</dbReference>
<dbReference type="SUPFAM" id="SSF54211">
    <property type="entry name" value="Ribosomal protein S5 domain 2-like"/>
    <property type="match status" value="1"/>
</dbReference>
<dbReference type="Gene3D" id="3.30.230.10">
    <property type="match status" value="1"/>
</dbReference>
<dbReference type="NCBIfam" id="TIGR00585">
    <property type="entry name" value="mutl"/>
    <property type="match status" value="1"/>
</dbReference>
<dbReference type="InterPro" id="IPR014762">
    <property type="entry name" value="DNA_mismatch_repair_CS"/>
</dbReference>
<dbReference type="PROSITE" id="PS00058">
    <property type="entry name" value="DNA_MISMATCH_REPAIR_1"/>
    <property type="match status" value="1"/>
</dbReference>
<comment type="subcellular location">
    <subcellularLocation>
        <location evidence="2">Chromosome</location>
    </subcellularLocation>
    <subcellularLocation>
        <location evidence="1">Nucleus</location>
    </subcellularLocation>
</comment>
<keyword evidence="9" id="KW-0007">Acetylation</keyword>
<dbReference type="PANTHER" id="PTHR10073:SF12">
    <property type="entry name" value="DNA MISMATCH REPAIR PROTEIN MLH1"/>
    <property type="match status" value="1"/>
</dbReference>
<dbReference type="InterPro" id="IPR036890">
    <property type="entry name" value="HATPase_C_sf"/>
</dbReference>
<evidence type="ECO:0000256" key="5">
    <source>
        <dbReference type="ARBA" id="ARBA00022553"/>
    </source>
</evidence>
<dbReference type="VEuPathDB" id="FungiDB:MUCCIDRAFT_86729"/>
<dbReference type="FunFam" id="3.30.230.10:FF:000014">
    <property type="entry name" value="DNA mismatch repair protein Mlh1"/>
    <property type="match status" value="1"/>
</dbReference>
<evidence type="ECO:0000256" key="6">
    <source>
        <dbReference type="ARBA" id="ARBA00022741"/>
    </source>
</evidence>
<evidence type="ECO:0000256" key="2">
    <source>
        <dbReference type="ARBA" id="ARBA00004286"/>
    </source>
</evidence>
<keyword evidence="12" id="KW-0131">Cell cycle</keyword>
<dbReference type="InterPro" id="IPR038973">
    <property type="entry name" value="MutL/Mlh/Pms-like"/>
</dbReference>
<keyword evidence="7" id="KW-0227">DNA damage</keyword>
<dbReference type="GO" id="GO:0005694">
    <property type="term" value="C:chromosome"/>
    <property type="evidence" value="ECO:0007669"/>
    <property type="project" value="UniProtKB-SubCell"/>
</dbReference>
<keyword evidence="11" id="KW-0539">Nucleus</keyword>
<dbReference type="Pfam" id="PF13589">
    <property type="entry name" value="HATPase_c_3"/>
    <property type="match status" value="1"/>
</dbReference>
<keyword evidence="6" id="KW-0547">Nucleotide-binding</keyword>
<dbReference type="PANTHER" id="PTHR10073">
    <property type="entry name" value="DNA MISMATCH REPAIR PROTEIN MLH, PMS, MUTL"/>
    <property type="match status" value="1"/>
</dbReference>
<dbReference type="Pfam" id="PF16413">
    <property type="entry name" value="Mlh1_C"/>
    <property type="match status" value="1"/>
</dbReference>
<evidence type="ECO:0000256" key="3">
    <source>
        <dbReference type="ARBA" id="ARBA00006082"/>
    </source>
</evidence>
<keyword evidence="19" id="KW-1185">Reference proteome</keyword>
<accession>A0A168GQI2</accession>
<protein>
    <recommendedName>
        <fullName evidence="14">DNA mismatch repair protein MLH1</fullName>
    </recommendedName>
    <alternativeName>
        <fullName evidence="13">DNA mismatch repair protein Mlh1</fullName>
    </alternativeName>
    <alternativeName>
        <fullName evidence="15">MutL protein homolog 1</fullName>
    </alternativeName>
</protein>
<dbReference type="FunFam" id="3.30.565.10:FF:000034">
    <property type="entry name" value="DNA mismatch repair protein mlh1, putative"/>
    <property type="match status" value="1"/>
</dbReference>
<evidence type="ECO:0000256" key="13">
    <source>
        <dbReference type="ARBA" id="ARBA00071080"/>
    </source>
</evidence>
<dbReference type="STRING" id="747725.A0A168GQI2"/>
<dbReference type="AlphaFoldDB" id="A0A168GQI2"/>
<keyword evidence="8" id="KW-0067">ATP-binding</keyword>
<evidence type="ECO:0000256" key="7">
    <source>
        <dbReference type="ARBA" id="ARBA00022763"/>
    </source>
</evidence>
<keyword evidence="4" id="KW-0158">Chromosome</keyword>
<dbReference type="Pfam" id="PF01119">
    <property type="entry name" value="DNA_mis_repair"/>
    <property type="match status" value="1"/>
</dbReference>
<dbReference type="InterPro" id="IPR014721">
    <property type="entry name" value="Ribsml_uS5_D2-typ_fold_subgr"/>
</dbReference>
<evidence type="ECO:0000259" key="17">
    <source>
        <dbReference type="SMART" id="SM01340"/>
    </source>
</evidence>